<sequence>MKIVTEKINSEPNHSISKKDVKAIIEVIPDDWIGVAHIFSISSQLFENSNWDRPVIQNNTTFKILSRGIDRNEIIKELLIELAINPTKTYPPKGHSLTKSQRKKLEELIMPYYNKLIE</sequence>
<evidence type="ECO:0000313" key="1">
    <source>
        <dbReference type="EMBL" id="SFJ67377.1"/>
    </source>
</evidence>
<dbReference type="EMBL" id="FORM01000017">
    <property type="protein sequence ID" value="SFJ67377.1"/>
    <property type="molecule type" value="Genomic_DNA"/>
</dbReference>
<accession>A0A1I3TD08</accession>
<dbReference type="AlphaFoldDB" id="A0A1I3TD08"/>
<proteinExistence type="predicted"/>
<gene>
    <name evidence="1" type="ORF">SAMN05443431_1176</name>
</gene>
<reference evidence="2" key="1">
    <citation type="submission" date="2016-10" db="EMBL/GenBank/DDBJ databases">
        <authorList>
            <person name="Varghese N."/>
            <person name="Submissions S."/>
        </authorList>
    </citation>
    <scope>NUCLEOTIDE SEQUENCE [LARGE SCALE GENOMIC DNA]</scope>
    <source>
        <strain evidence="2">DSM 28881</strain>
    </source>
</reference>
<name>A0A1I3TD08_9FLAO</name>
<protein>
    <submittedName>
        <fullName evidence="1">Uncharacterized protein</fullName>
    </submittedName>
</protein>
<dbReference type="RefSeq" id="WP_090842471.1">
    <property type="nucleotide sequence ID" value="NZ_FORM01000017.1"/>
</dbReference>
<organism evidence="1 2">
    <name type="scientific">Olleya namhaensis</name>
    <dbReference type="NCBI Taxonomy" id="1144750"/>
    <lineage>
        <taxon>Bacteria</taxon>
        <taxon>Pseudomonadati</taxon>
        <taxon>Bacteroidota</taxon>
        <taxon>Flavobacteriia</taxon>
        <taxon>Flavobacteriales</taxon>
        <taxon>Flavobacteriaceae</taxon>
    </lineage>
</organism>
<keyword evidence="2" id="KW-1185">Reference proteome</keyword>
<evidence type="ECO:0000313" key="2">
    <source>
        <dbReference type="Proteomes" id="UP000199559"/>
    </source>
</evidence>
<dbReference type="Proteomes" id="UP000199559">
    <property type="component" value="Unassembled WGS sequence"/>
</dbReference>
<dbReference type="STRING" id="1144750.SAMN05443431_1176"/>